<keyword evidence="5" id="KW-1185">Reference proteome</keyword>
<comment type="caution">
    <text evidence="4">The sequence shown here is derived from an EMBL/GenBank/DDBJ whole genome shotgun (WGS) entry which is preliminary data.</text>
</comment>
<feature type="transmembrane region" description="Helical" evidence="1">
    <location>
        <begin position="88"/>
        <end position="105"/>
    </location>
</feature>
<dbReference type="GO" id="GO:0055085">
    <property type="term" value="P:transmembrane transport"/>
    <property type="evidence" value="ECO:0007669"/>
    <property type="project" value="InterPro"/>
</dbReference>
<dbReference type="RefSeq" id="WP_219050931.1">
    <property type="nucleotide sequence ID" value="NZ_JAHWDP010000001.1"/>
</dbReference>
<evidence type="ECO:0000259" key="2">
    <source>
        <dbReference type="Pfam" id="PF03544"/>
    </source>
</evidence>
<dbReference type="InterPro" id="IPR008756">
    <property type="entry name" value="Peptidase_M56"/>
</dbReference>
<dbReference type="PANTHER" id="PTHR34978:SF3">
    <property type="entry name" value="SLR0241 PROTEIN"/>
    <property type="match status" value="1"/>
</dbReference>
<dbReference type="CDD" id="cd07341">
    <property type="entry name" value="M56_BlaR1_MecR1_like"/>
    <property type="match status" value="1"/>
</dbReference>
<name>A0A9X1FMG8_9FLAO</name>
<evidence type="ECO:0000256" key="1">
    <source>
        <dbReference type="SAM" id="Phobius"/>
    </source>
</evidence>
<protein>
    <submittedName>
        <fullName evidence="4">M56 family metallopeptidase</fullName>
    </submittedName>
</protein>
<feature type="transmembrane region" description="Helical" evidence="1">
    <location>
        <begin position="6"/>
        <end position="22"/>
    </location>
</feature>
<dbReference type="EMBL" id="JAHWDP010000001">
    <property type="protein sequence ID" value="MBW2936953.1"/>
    <property type="molecule type" value="Genomic_DNA"/>
</dbReference>
<feature type="domain" description="Peptidase M56" evidence="3">
    <location>
        <begin position="150"/>
        <end position="251"/>
    </location>
</feature>
<feature type="domain" description="TonB C-terminal" evidence="2">
    <location>
        <begin position="359"/>
        <end position="420"/>
    </location>
</feature>
<keyword evidence="1" id="KW-0472">Membrane</keyword>
<feature type="transmembrane region" description="Helical" evidence="1">
    <location>
        <begin position="260"/>
        <end position="279"/>
    </location>
</feature>
<evidence type="ECO:0000313" key="4">
    <source>
        <dbReference type="EMBL" id="MBW2936953.1"/>
    </source>
</evidence>
<evidence type="ECO:0000259" key="3">
    <source>
        <dbReference type="Pfam" id="PF05569"/>
    </source>
</evidence>
<dbReference type="Proteomes" id="UP001138686">
    <property type="component" value="Unassembled WGS sequence"/>
</dbReference>
<feature type="transmembrane region" description="Helical" evidence="1">
    <location>
        <begin position="34"/>
        <end position="51"/>
    </location>
</feature>
<dbReference type="Pfam" id="PF05569">
    <property type="entry name" value="Peptidase_M56"/>
    <property type="match status" value="1"/>
</dbReference>
<gene>
    <name evidence="4" type="ORF">KXJ69_02480</name>
</gene>
<dbReference type="Pfam" id="PF03544">
    <property type="entry name" value="TonB_C"/>
    <property type="match status" value="1"/>
</dbReference>
<keyword evidence="1" id="KW-1133">Transmembrane helix</keyword>
<reference evidence="4" key="1">
    <citation type="submission" date="2021-07" db="EMBL/GenBank/DDBJ databases">
        <title>Aureisphaera sp. CAU 1614 isolated from sea sediment.</title>
        <authorList>
            <person name="Kim W."/>
        </authorList>
    </citation>
    <scope>NUCLEOTIDE SEQUENCE</scope>
    <source>
        <strain evidence="4">CAU 1614</strain>
    </source>
</reference>
<keyword evidence="1" id="KW-0812">Transmembrane</keyword>
<dbReference type="InterPro" id="IPR052173">
    <property type="entry name" value="Beta-lactam_resp_regulator"/>
</dbReference>
<organism evidence="4 5">
    <name type="scientific">Halomarinibacterium sedimenti</name>
    <dbReference type="NCBI Taxonomy" id="2857106"/>
    <lineage>
        <taxon>Bacteria</taxon>
        <taxon>Pseudomonadati</taxon>
        <taxon>Bacteroidota</taxon>
        <taxon>Flavobacteriia</taxon>
        <taxon>Flavobacteriales</taxon>
        <taxon>Flavobacteriaceae</taxon>
        <taxon>Halomarinibacterium</taxon>
    </lineage>
</organism>
<dbReference type="AlphaFoldDB" id="A0A9X1FMG8"/>
<sequence length="420" mass="48386">MISYFIQIIVFQLLLLGVYDLFLKRETFFQLNRVYLLFTPIFIMMVPFLKFEGLQNTLNSVVTINLPEILVSNTTQTISTSFVSSEQVFQFIWLTGIAVSLYYFVKKLNRIHQLKKQGEVEKYSDFTVVYIPNTDVAFTFLKSIFLGEYLTQKQKEDILLHEAVHARQNHTIDLLIYEILKIVFWFNPLFYLFQKRVSALQEFIADASVVQQIKKRDYYENLLSKLFQTETISFINTFFNHSLIKKRIVMLQKSKSTKKALVKYLAVLPIIGAMVIYTSCVNEVKGNQTATSKTPITETAPQQDKELTLKDIDKVPVYPGCEGMSNEEAKKCFTQNVAQHVVKEFSKDIKNAEITGRQKIVVQFVIDSNGEIKDVTAKSDFKELQDEAIRVGKTLPKMIPGEHKGKKVAVQFALPILFEI</sequence>
<evidence type="ECO:0000313" key="5">
    <source>
        <dbReference type="Proteomes" id="UP001138686"/>
    </source>
</evidence>
<accession>A0A9X1FMG8</accession>
<proteinExistence type="predicted"/>
<dbReference type="PANTHER" id="PTHR34978">
    <property type="entry name" value="POSSIBLE SENSOR-TRANSDUCER PROTEIN BLAR"/>
    <property type="match status" value="1"/>
</dbReference>
<dbReference type="InterPro" id="IPR037682">
    <property type="entry name" value="TonB_C"/>
</dbReference>